<organism evidence="1">
    <name type="scientific">Glycine soja</name>
    <name type="common">Wild soybean</name>
    <dbReference type="NCBI Taxonomy" id="3848"/>
    <lineage>
        <taxon>Eukaryota</taxon>
        <taxon>Viridiplantae</taxon>
        <taxon>Streptophyta</taxon>
        <taxon>Embryophyta</taxon>
        <taxon>Tracheophyta</taxon>
        <taxon>Spermatophyta</taxon>
        <taxon>Magnoliopsida</taxon>
        <taxon>eudicotyledons</taxon>
        <taxon>Gunneridae</taxon>
        <taxon>Pentapetalae</taxon>
        <taxon>rosids</taxon>
        <taxon>fabids</taxon>
        <taxon>Fabales</taxon>
        <taxon>Fabaceae</taxon>
        <taxon>Papilionoideae</taxon>
        <taxon>50 kb inversion clade</taxon>
        <taxon>NPAAA clade</taxon>
        <taxon>indigoferoid/millettioid clade</taxon>
        <taxon>Phaseoleae</taxon>
        <taxon>Glycine</taxon>
        <taxon>Glycine subgen. Soja</taxon>
    </lineage>
</organism>
<reference evidence="1" key="1">
    <citation type="submission" date="2014-07" db="EMBL/GenBank/DDBJ databases">
        <title>Identification of a novel salt tolerance gene in wild soybean by whole-genome sequencing.</title>
        <authorList>
            <person name="Lam H.-M."/>
            <person name="Qi X."/>
            <person name="Li M.-W."/>
            <person name="Liu X."/>
            <person name="Xie M."/>
            <person name="Ni M."/>
            <person name="Xu X."/>
        </authorList>
    </citation>
    <scope>NUCLEOTIDE SEQUENCE [LARGE SCALE GENOMIC DNA]</scope>
    <source>
        <tissue evidence="1">Root</tissue>
    </source>
</reference>
<accession>A0A0B2QCA0</accession>
<dbReference type="AlphaFoldDB" id="A0A0B2QCA0"/>
<protein>
    <submittedName>
        <fullName evidence="1">Uncharacterized protein</fullName>
    </submittedName>
</protein>
<proteinExistence type="predicted"/>
<dbReference type="EMBL" id="KN659559">
    <property type="protein sequence ID" value="KHN18865.1"/>
    <property type="molecule type" value="Genomic_DNA"/>
</dbReference>
<sequence>MDSYTQVNNRTPEHLGVDYLLNNLCNSIFQVTKVEIYFTIMQVVPPAINNKAVICFMFRYSSINGSSPAP</sequence>
<evidence type="ECO:0000313" key="1">
    <source>
        <dbReference type="EMBL" id="KHN18865.1"/>
    </source>
</evidence>
<gene>
    <name evidence="1" type="ORF">glysoja_028234</name>
</gene>
<dbReference type="Proteomes" id="UP000053555">
    <property type="component" value="Unassembled WGS sequence"/>
</dbReference>
<name>A0A0B2QCA0_GLYSO</name>